<sequence>MLKVMSSDRMESIQGLNLRYMVCQFNTHQMEAPEQDVHVSFTAPTHGDGPIVPIDTEKLLIEKQQCQAELPAQVASTSSMPPINRDVNHENGVVNVAGATGELLARKRKNQVEVPSQDAYDHANGVAYVSGAIVPADTENMLFEKQRRQAALPPQDATIGFTAPITRVNHAYGVADVAGVTVPASTENLLYRYCRHRVEEPAQDACTGFTAPISRDVNHATGVAEVAGASADIEKLPFEKHRQYWEFAESFEAFKKMPQNPHFRPLKFCKEILSEGQALARMVTYNNIVRKISNFNMDTKGEEMMDELSLLEDLDAHGFKVQMLKDRLNKLLIFKSEEEKLKNMLERREMVLSVHVEESRIFKGTRAKGEARVQELWKEVASIQKEEEYIHTKKANLQLVEDANSEKCGRINMQIKEHIASPLW</sequence>
<dbReference type="AlphaFoldDB" id="A0AAF0X6U4"/>
<accession>A0AAF0X6U4</accession>
<keyword evidence="1" id="KW-0813">Transport</keyword>
<organism evidence="3 4">
    <name type="scientific">Daucus carota subsp. sativus</name>
    <name type="common">Carrot</name>
    <dbReference type="NCBI Taxonomy" id="79200"/>
    <lineage>
        <taxon>Eukaryota</taxon>
        <taxon>Viridiplantae</taxon>
        <taxon>Streptophyta</taxon>
        <taxon>Embryophyta</taxon>
        <taxon>Tracheophyta</taxon>
        <taxon>Spermatophyta</taxon>
        <taxon>Magnoliopsida</taxon>
        <taxon>eudicotyledons</taxon>
        <taxon>Gunneridae</taxon>
        <taxon>Pentapetalae</taxon>
        <taxon>asterids</taxon>
        <taxon>campanulids</taxon>
        <taxon>Apiales</taxon>
        <taxon>Apiaceae</taxon>
        <taxon>Apioideae</taxon>
        <taxon>Scandiceae</taxon>
        <taxon>Daucinae</taxon>
        <taxon>Daucus</taxon>
        <taxon>Daucus sect. Daucus</taxon>
    </lineage>
</organism>
<keyword evidence="4" id="KW-1185">Reference proteome</keyword>
<evidence type="ECO:0000256" key="2">
    <source>
        <dbReference type="ARBA" id="ARBA00022604"/>
    </source>
</evidence>
<dbReference type="EMBL" id="CP093347">
    <property type="protein sequence ID" value="WOH01514.1"/>
    <property type="molecule type" value="Genomic_DNA"/>
</dbReference>
<name>A0AAF0X6U4_DAUCS</name>
<reference evidence="3" key="1">
    <citation type="journal article" date="2016" name="Nat. Genet.">
        <title>A high-quality carrot genome assembly provides new insights into carotenoid accumulation and asterid genome evolution.</title>
        <authorList>
            <person name="Iorizzo M."/>
            <person name="Ellison S."/>
            <person name="Senalik D."/>
            <person name="Zeng P."/>
            <person name="Satapoomin P."/>
            <person name="Huang J."/>
            <person name="Bowman M."/>
            <person name="Iovene M."/>
            <person name="Sanseverino W."/>
            <person name="Cavagnaro P."/>
            <person name="Yildiz M."/>
            <person name="Macko-Podgorni A."/>
            <person name="Moranska E."/>
            <person name="Grzebelus E."/>
            <person name="Grzebelus D."/>
            <person name="Ashrafi H."/>
            <person name="Zheng Z."/>
            <person name="Cheng S."/>
            <person name="Spooner D."/>
            <person name="Van Deynze A."/>
            <person name="Simon P."/>
        </authorList>
    </citation>
    <scope>NUCLEOTIDE SEQUENCE</scope>
    <source>
        <tissue evidence="3">Leaf</tissue>
    </source>
</reference>
<evidence type="ECO:0000256" key="1">
    <source>
        <dbReference type="ARBA" id="ARBA00022448"/>
    </source>
</evidence>
<dbReference type="Proteomes" id="UP000077755">
    <property type="component" value="Chromosome 5"/>
</dbReference>
<dbReference type="InterPro" id="IPR007930">
    <property type="entry name" value="DUF724"/>
</dbReference>
<evidence type="ECO:0000313" key="4">
    <source>
        <dbReference type="Proteomes" id="UP000077755"/>
    </source>
</evidence>
<evidence type="ECO:0000313" key="3">
    <source>
        <dbReference type="EMBL" id="WOH01514.1"/>
    </source>
</evidence>
<dbReference type="Pfam" id="PF05266">
    <property type="entry name" value="DUF724"/>
    <property type="match status" value="1"/>
</dbReference>
<keyword evidence="2" id="KW-0341">Growth regulation</keyword>
<gene>
    <name evidence="3" type="ORF">DCAR_0520898</name>
</gene>
<proteinExistence type="predicted"/>
<reference evidence="3" key="2">
    <citation type="submission" date="2022-03" db="EMBL/GenBank/DDBJ databases">
        <title>Draft title - Genomic analysis of global carrot germplasm unveils the trajectory of domestication and the origin of high carotenoid orange carrot.</title>
        <authorList>
            <person name="Iorizzo M."/>
            <person name="Ellison S."/>
            <person name="Senalik D."/>
            <person name="Macko-Podgorni A."/>
            <person name="Grzebelus D."/>
            <person name="Bostan H."/>
            <person name="Rolling W."/>
            <person name="Curaba J."/>
            <person name="Simon P."/>
        </authorList>
    </citation>
    <scope>NUCLEOTIDE SEQUENCE</scope>
    <source>
        <tissue evidence="3">Leaf</tissue>
    </source>
</reference>
<protein>
    <submittedName>
        <fullName evidence="3">Uncharacterized protein</fullName>
    </submittedName>
</protein>